<comment type="caution">
    <text evidence="2">The sequence shown here is derived from an EMBL/GenBank/DDBJ whole genome shotgun (WGS) entry which is preliminary data.</text>
</comment>
<dbReference type="RefSeq" id="WP_309389410.1">
    <property type="nucleotide sequence ID" value="NZ_JADBEO010000007.1"/>
</dbReference>
<evidence type="ECO:0000313" key="3">
    <source>
        <dbReference type="Proteomes" id="UP001181622"/>
    </source>
</evidence>
<keyword evidence="3" id="KW-1185">Reference proteome</keyword>
<dbReference type="InterPro" id="IPR013216">
    <property type="entry name" value="Methyltransf_11"/>
</dbReference>
<dbReference type="SUPFAM" id="SSF53335">
    <property type="entry name" value="S-adenosyl-L-methionine-dependent methyltransferases"/>
    <property type="match status" value="1"/>
</dbReference>
<evidence type="ECO:0000259" key="1">
    <source>
        <dbReference type="Pfam" id="PF08241"/>
    </source>
</evidence>
<name>A0ABU1DCX5_9HYPH</name>
<dbReference type="GO" id="GO:0032259">
    <property type="term" value="P:methylation"/>
    <property type="evidence" value="ECO:0007669"/>
    <property type="project" value="UniProtKB-KW"/>
</dbReference>
<evidence type="ECO:0000313" key="2">
    <source>
        <dbReference type="EMBL" id="MDR4305969.1"/>
    </source>
</evidence>
<feature type="domain" description="Methyltransferase type 11" evidence="1">
    <location>
        <begin position="39"/>
        <end position="88"/>
    </location>
</feature>
<dbReference type="GO" id="GO:0008168">
    <property type="term" value="F:methyltransferase activity"/>
    <property type="evidence" value="ECO:0007669"/>
    <property type="project" value="UniProtKB-KW"/>
</dbReference>
<dbReference type="EMBL" id="JADBEO010000007">
    <property type="protein sequence ID" value="MDR4305969.1"/>
    <property type="molecule type" value="Genomic_DNA"/>
</dbReference>
<reference evidence="2" key="1">
    <citation type="submission" date="2020-10" db="EMBL/GenBank/DDBJ databases">
        <authorList>
            <person name="Abbas A."/>
            <person name="Razzaq R."/>
            <person name="Waqas M."/>
            <person name="Abbas N."/>
            <person name="Nielsen T.K."/>
            <person name="Hansen L.H."/>
            <person name="Hussain S."/>
            <person name="Shahid M."/>
        </authorList>
    </citation>
    <scope>NUCLEOTIDE SEQUENCE</scope>
    <source>
        <strain evidence="2">S14</strain>
    </source>
</reference>
<dbReference type="InterPro" id="IPR029063">
    <property type="entry name" value="SAM-dependent_MTases_sf"/>
</dbReference>
<dbReference type="Pfam" id="PF08241">
    <property type="entry name" value="Methyltransf_11"/>
    <property type="match status" value="1"/>
</dbReference>
<protein>
    <submittedName>
        <fullName evidence="2">Methyltransferase domain-containing protein</fullName>
    </submittedName>
</protein>
<dbReference type="CDD" id="cd02440">
    <property type="entry name" value="AdoMet_MTases"/>
    <property type="match status" value="1"/>
</dbReference>
<dbReference type="GO" id="GO:0016787">
    <property type="term" value="F:hydrolase activity"/>
    <property type="evidence" value="ECO:0007669"/>
    <property type="project" value="UniProtKB-KW"/>
</dbReference>
<dbReference type="Gene3D" id="3.40.50.150">
    <property type="entry name" value="Vaccinia Virus protein VP39"/>
    <property type="match status" value="1"/>
</dbReference>
<gene>
    <name evidence="2" type="ORF">IHQ68_04935</name>
</gene>
<keyword evidence="2" id="KW-0489">Methyltransferase</keyword>
<organism evidence="2 3">
    <name type="scientific">Chelatococcus sambhunathii</name>
    <dbReference type="NCBI Taxonomy" id="363953"/>
    <lineage>
        <taxon>Bacteria</taxon>
        <taxon>Pseudomonadati</taxon>
        <taxon>Pseudomonadota</taxon>
        <taxon>Alphaproteobacteria</taxon>
        <taxon>Hyphomicrobiales</taxon>
        <taxon>Chelatococcaceae</taxon>
        <taxon>Chelatococcus</taxon>
    </lineage>
</organism>
<keyword evidence="2" id="KW-0808">Transferase</keyword>
<accession>A0ABU1DCX5</accession>
<proteinExistence type="predicted"/>
<keyword evidence="2" id="KW-0378">Hydrolase</keyword>
<sequence length="189" mass="21513">MSVEHVSPAPAKLHLGCGVKHIPGFFHVDGNEHPHLDRRGPVDKLDYIPDDSVELIYACHLLEHFGRKEVDDVLAEWFRVLKPGGVLRIAVPDYEACARLYVAGKLPNGLPDILGLMMGGQRDHYDYHKMAFDEASLSDRLKKIGFSETRRWDWRTTEHAWLDDYSQAYLPHMDKDNGVLVSLNLEAVK</sequence>
<dbReference type="Proteomes" id="UP001181622">
    <property type="component" value="Unassembled WGS sequence"/>
</dbReference>